<dbReference type="EMBL" id="JBJJXI010000096">
    <property type="protein sequence ID" value="KAL3393649.1"/>
    <property type="molecule type" value="Genomic_DNA"/>
</dbReference>
<evidence type="ECO:0000313" key="2">
    <source>
        <dbReference type="Proteomes" id="UP001627154"/>
    </source>
</evidence>
<evidence type="ECO:0000313" key="1">
    <source>
        <dbReference type="EMBL" id="KAL3393649.1"/>
    </source>
</evidence>
<sequence>MRQKEKRHLIKNTDHARELAHDRQQSNTFQHAPSVYHVIKNYSKSCALCIARYLLNTNVQSQHIHFDDIIKPSLF</sequence>
<name>A0ABD2WLW1_9HYME</name>
<proteinExistence type="predicted"/>
<organism evidence="1 2">
    <name type="scientific">Trichogramma kaykai</name>
    <dbReference type="NCBI Taxonomy" id="54128"/>
    <lineage>
        <taxon>Eukaryota</taxon>
        <taxon>Metazoa</taxon>
        <taxon>Ecdysozoa</taxon>
        <taxon>Arthropoda</taxon>
        <taxon>Hexapoda</taxon>
        <taxon>Insecta</taxon>
        <taxon>Pterygota</taxon>
        <taxon>Neoptera</taxon>
        <taxon>Endopterygota</taxon>
        <taxon>Hymenoptera</taxon>
        <taxon>Apocrita</taxon>
        <taxon>Proctotrupomorpha</taxon>
        <taxon>Chalcidoidea</taxon>
        <taxon>Trichogrammatidae</taxon>
        <taxon>Trichogramma</taxon>
    </lineage>
</organism>
<dbReference type="Proteomes" id="UP001627154">
    <property type="component" value="Unassembled WGS sequence"/>
</dbReference>
<reference evidence="1 2" key="1">
    <citation type="journal article" date="2024" name="bioRxiv">
        <title>A reference genome for Trichogramma kaykai: A tiny desert-dwelling parasitoid wasp with competing sex-ratio distorters.</title>
        <authorList>
            <person name="Culotta J."/>
            <person name="Lindsey A.R."/>
        </authorList>
    </citation>
    <scope>NUCLEOTIDE SEQUENCE [LARGE SCALE GENOMIC DNA]</scope>
    <source>
        <strain evidence="1 2">KSX58</strain>
    </source>
</reference>
<accession>A0ABD2WLW1</accession>
<protein>
    <submittedName>
        <fullName evidence="1">Uncharacterized protein</fullName>
    </submittedName>
</protein>
<comment type="caution">
    <text evidence="1">The sequence shown here is derived from an EMBL/GenBank/DDBJ whole genome shotgun (WGS) entry which is preliminary data.</text>
</comment>
<keyword evidence="2" id="KW-1185">Reference proteome</keyword>
<dbReference type="AlphaFoldDB" id="A0ABD2WLW1"/>
<gene>
    <name evidence="1" type="ORF">TKK_011916</name>
</gene>